<dbReference type="AlphaFoldDB" id="A0A385SST3"/>
<dbReference type="Proteomes" id="UP000266183">
    <property type="component" value="Chromosome"/>
</dbReference>
<dbReference type="OrthoDB" id="1186824at2"/>
<proteinExistence type="predicted"/>
<accession>A0A385SST3</accession>
<evidence type="ECO:0000313" key="2">
    <source>
        <dbReference type="Proteomes" id="UP000266183"/>
    </source>
</evidence>
<dbReference type="KEGG" id="chk:D4L85_31785"/>
<organism evidence="1 2">
    <name type="scientific">Chryseolinea soli</name>
    <dbReference type="NCBI Taxonomy" id="2321403"/>
    <lineage>
        <taxon>Bacteria</taxon>
        <taxon>Pseudomonadati</taxon>
        <taxon>Bacteroidota</taxon>
        <taxon>Cytophagia</taxon>
        <taxon>Cytophagales</taxon>
        <taxon>Fulvivirgaceae</taxon>
        <taxon>Chryseolinea</taxon>
    </lineage>
</organism>
<sequence length="233" mass="27243">MFFEAKARVDGNREWNALLIQGTNGGYDINDIISREAALDMAAPITMFLVNTNRDKKDRRHIPFEADLVYWSDDITYKAFRPRHGFAVIVSDAMKAVLDGFSMPPHRYHPVNLIKYEKREETWTYHLLQIFGSLYNIADYQASEFKYEDLKTRNLIETQKGGFIDYEAFKRKCSEMIDNNILLSVKSMVLTVEYDVMWGFNNSLLVSERAKEAMESKGLRDVQIEPFRKFEIH</sequence>
<dbReference type="RefSeq" id="WP_119758136.1">
    <property type="nucleotide sequence ID" value="NZ_CP032382.1"/>
</dbReference>
<dbReference type="EMBL" id="CP032382">
    <property type="protein sequence ID" value="AYB34883.1"/>
    <property type="molecule type" value="Genomic_DNA"/>
</dbReference>
<gene>
    <name evidence="1" type="ORF">D4L85_31785</name>
</gene>
<name>A0A385SST3_9BACT</name>
<reference evidence="2" key="1">
    <citation type="submission" date="2018-09" db="EMBL/GenBank/DDBJ databases">
        <title>Chryseolinea sp. KIS68-18 isolated from soil.</title>
        <authorList>
            <person name="Weon H.-Y."/>
            <person name="Kwon S.-W."/>
            <person name="Lee S.A."/>
        </authorList>
    </citation>
    <scope>NUCLEOTIDE SEQUENCE [LARGE SCALE GENOMIC DNA]</scope>
    <source>
        <strain evidence="2">KIS68-18</strain>
    </source>
</reference>
<evidence type="ECO:0000313" key="1">
    <source>
        <dbReference type="EMBL" id="AYB34883.1"/>
    </source>
</evidence>
<keyword evidence="2" id="KW-1185">Reference proteome</keyword>
<protein>
    <submittedName>
        <fullName evidence="1">Uncharacterized protein</fullName>
    </submittedName>
</protein>